<dbReference type="Pfam" id="PF04773">
    <property type="entry name" value="FecR"/>
    <property type="match status" value="1"/>
</dbReference>
<dbReference type="InterPro" id="IPR032508">
    <property type="entry name" value="FecR_C"/>
</dbReference>
<dbReference type="RefSeq" id="WP_188418816.1">
    <property type="nucleotide sequence ID" value="NZ_BMDO01000016.1"/>
</dbReference>
<reference evidence="4" key="2">
    <citation type="submission" date="2020-09" db="EMBL/GenBank/DDBJ databases">
        <authorList>
            <person name="Sun Q."/>
            <person name="Sedlacek I."/>
        </authorList>
    </citation>
    <scope>NUCLEOTIDE SEQUENCE</scope>
    <source>
        <strain evidence="4">CCM 8711</strain>
    </source>
</reference>
<comment type="caution">
    <text evidence="4">The sequence shown here is derived from an EMBL/GenBank/DDBJ whole genome shotgun (WGS) entry which is preliminary data.</text>
</comment>
<dbReference type="Proteomes" id="UP000662074">
    <property type="component" value="Unassembled WGS sequence"/>
</dbReference>
<protein>
    <recommendedName>
        <fullName evidence="6">FecR family protein</fullName>
    </recommendedName>
</protein>
<keyword evidence="1" id="KW-1133">Transmembrane helix</keyword>
<gene>
    <name evidence="4" type="ORF">GCM10011425_39160</name>
</gene>
<evidence type="ECO:0008006" key="6">
    <source>
        <dbReference type="Google" id="ProtNLM"/>
    </source>
</evidence>
<dbReference type="InterPro" id="IPR006860">
    <property type="entry name" value="FecR"/>
</dbReference>
<dbReference type="Gene3D" id="3.55.50.30">
    <property type="match status" value="1"/>
</dbReference>
<name>A0A917JCQ2_9SPHI</name>
<dbReference type="PANTHER" id="PTHR30273:SF2">
    <property type="entry name" value="PROTEIN FECR"/>
    <property type="match status" value="1"/>
</dbReference>
<sequence length="329" mass="37265">MKKPSKQALINYFKGSSMPDEQEAIEIYLALETDTAYVELCLKEAMADLGDAPLTFHPEQREKAWSKFKTLLTAKGAIPMYTNGSKWLTYAAAITMFLLTATLVFYLRQSTGVLQNIVIYQRIKAGYGKIEHITLPDSSHLSLFPGAVVDIPNNFNARNRKVFLNGRAYFEVTHNKQKPFYVRTSKVTTRVLGTSFEVNAAKEAEIASVTLRTGRVAVSNKFHKLAILQPGQKLTYHQVTGKYVMEQVQPNKLLRWVKGELTFEQTNFAEICLQLEKWYHISIKVQNKQLLQKNITANFKGQSAKQVLDILSATAGFNYKASNNIIHIY</sequence>
<dbReference type="Pfam" id="PF16344">
    <property type="entry name" value="FecR_C"/>
    <property type="match status" value="1"/>
</dbReference>
<proteinExistence type="predicted"/>
<evidence type="ECO:0000313" key="4">
    <source>
        <dbReference type="EMBL" id="GGI52704.1"/>
    </source>
</evidence>
<dbReference type="EMBL" id="BMDO01000016">
    <property type="protein sequence ID" value="GGI52704.1"/>
    <property type="molecule type" value="Genomic_DNA"/>
</dbReference>
<keyword evidence="1" id="KW-0472">Membrane</keyword>
<evidence type="ECO:0000256" key="1">
    <source>
        <dbReference type="SAM" id="Phobius"/>
    </source>
</evidence>
<feature type="domain" description="FecR protein" evidence="2">
    <location>
        <begin position="122"/>
        <end position="216"/>
    </location>
</feature>
<reference evidence="4" key="1">
    <citation type="journal article" date="2014" name="Int. J. Syst. Evol. Microbiol.">
        <title>Complete genome sequence of Corynebacterium casei LMG S-19264T (=DSM 44701T), isolated from a smear-ripened cheese.</title>
        <authorList>
            <consortium name="US DOE Joint Genome Institute (JGI-PGF)"/>
            <person name="Walter F."/>
            <person name="Albersmeier A."/>
            <person name="Kalinowski J."/>
            <person name="Ruckert C."/>
        </authorList>
    </citation>
    <scope>NUCLEOTIDE SEQUENCE</scope>
    <source>
        <strain evidence="4">CCM 8711</strain>
    </source>
</reference>
<dbReference type="Gene3D" id="2.60.120.1440">
    <property type="match status" value="1"/>
</dbReference>
<feature type="transmembrane region" description="Helical" evidence="1">
    <location>
        <begin position="87"/>
        <end position="107"/>
    </location>
</feature>
<keyword evidence="1" id="KW-0812">Transmembrane</keyword>
<dbReference type="InterPro" id="IPR012373">
    <property type="entry name" value="Ferrdict_sens_TM"/>
</dbReference>
<evidence type="ECO:0000259" key="2">
    <source>
        <dbReference type="Pfam" id="PF04773"/>
    </source>
</evidence>
<accession>A0A917JCQ2</accession>
<evidence type="ECO:0000259" key="3">
    <source>
        <dbReference type="Pfam" id="PF16344"/>
    </source>
</evidence>
<evidence type="ECO:0000313" key="5">
    <source>
        <dbReference type="Proteomes" id="UP000662074"/>
    </source>
</evidence>
<dbReference type="PIRSF" id="PIRSF018266">
    <property type="entry name" value="FecR"/>
    <property type="match status" value="1"/>
</dbReference>
<dbReference type="GO" id="GO:0016989">
    <property type="term" value="F:sigma factor antagonist activity"/>
    <property type="evidence" value="ECO:0007669"/>
    <property type="project" value="TreeGrafter"/>
</dbReference>
<dbReference type="AlphaFoldDB" id="A0A917JCQ2"/>
<feature type="domain" description="Protein FecR C-terminal" evidence="3">
    <location>
        <begin position="261"/>
        <end position="328"/>
    </location>
</feature>
<keyword evidence="5" id="KW-1185">Reference proteome</keyword>
<dbReference type="PANTHER" id="PTHR30273">
    <property type="entry name" value="PERIPLASMIC SIGNAL SENSOR AND SIGMA FACTOR ACTIVATOR FECR-RELATED"/>
    <property type="match status" value="1"/>
</dbReference>
<organism evidence="4 5">
    <name type="scientific">Mucilaginibacter galii</name>
    <dbReference type="NCBI Taxonomy" id="2005073"/>
    <lineage>
        <taxon>Bacteria</taxon>
        <taxon>Pseudomonadati</taxon>
        <taxon>Bacteroidota</taxon>
        <taxon>Sphingobacteriia</taxon>
        <taxon>Sphingobacteriales</taxon>
        <taxon>Sphingobacteriaceae</taxon>
        <taxon>Mucilaginibacter</taxon>
    </lineage>
</organism>